<protein>
    <submittedName>
        <fullName evidence="2">Uncharacterized protein</fullName>
    </submittedName>
</protein>
<dbReference type="EMBL" id="VSRR010003092">
    <property type="protein sequence ID" value="MPC34620.1"/>
    <property type="molecule type" value="Genomic_DNA"/>
</dbReference>
<keyword evidence="3" id="KW-1185">Reference proteome</keyword>
<accession>A0A5B7EJF5</accession>
<evidence type="ECO:0000313" key="2">
    <source>
        <dbReference type="EMBL" id="MPC34620.1"/>
    </source>
</evidence>
<feature type="region of interest" description="Disordered" evidence="1">
    <location>
        <begin position="1"/>
        <end position="28"/>
    </location>
</feature>
<dbReference type="Proteomes" id="UP000324222">
    <property type="component" value="Unassembled WGS sequence"/>
</dbReference>
<organism evidence="2 3">
    <name type="scientific">Portunus trituberculatus</name>
    <name type="common">Swimming crab</name>
    <name type="synonym">Neptunus trituberculatus</name>
    <dbReference type="NCBI Taxonomy" id="210409"/>
    <lineage>
        <taxon>Eukaryota</taxon>
        <taxon>Metazoa</taxon>
        <taxon>Ecdysozoa</taxon>
        <taxon>Arthropoda</taxon>
        <taxon>Crustacea</taxon>
        <taxon>Multicrustacea</taxon>
        <taxon>Malacostraca</taxon>
        <taxon>Eumalacostraca</taxon>
        <taxon>Eucarida</taxon>
        <taxon>Decapoda</taxon>
        <taxon>Pleocyemata</taxon>
        <taxon>Brachyura</taxon>
        <taxon>Eubrachyura</taxon>
        <taxon>Portunoidea</taxon>
        <taxon>Portunidae</taxon>
        <taxon>Portuninae</taxon>
        <taxon>Portunus</taxon>
    </lineage>
</organism>
<gene>
    <name evidence="2" type="ORF">E2C01_028014</name>
</gene>
<name>A0A5B7EJF5_PORTR</name>
<dbReference type="AlphaFoldDB" id="A0A5B7EJF5"/>
<sequence>MRGPSSAEARWTLDNASLTPRPNIGASTSPLRRFPGLGSVSLRRFVHVPFFYSPIPLLVFPPDSRPSPSLTKLR</sequence>
<comment type="caution">
    <text evidence="2">The sequence shown here is derived from an EMBL/GenBank/DDBJ whole genome shotgun (WGS) entry which is preliminary data.</text>
</comment>
<proteinExistence type="predicted"/>
<evidence type="ECO:0000256" key="1">
    <source>
        <dbReference type="SAM" id="MobiDB-lite"/>
    </source>
</evidence>
<evidence type="ECO:0000313" key="3">
    <source>
        <dbReference type="Proteomes" id="UP000324222"/>
    </source>
</evidence>
<reference evidence="2 3" key="1">
    <citation type="submission" date="2019-05" db="EMBL/GenBank/DDBJ databases">
        <title>Another draft genome of Portunus trituberculatus and its Hox gene families provides insights of decapod evolution.</title>
        <authorList>
            <person name="Jeong J.-H."/>
            <person name="Song I."/>
            <person name="Kim S."/>
            <person name="Choi T."/>
            <person name="Kim D."/>
            <person name="Ryu S."/>
            <person name="Kim W."/>
        </authorList>
    </citation>
    <scope>NUCLEOTIDE SEQUENCE [LARGE SCALE GENOMIC DNA]</scope>
    <source>
        <tissue evidence="2">Muscle</tissue>
    </source>
</reference>
<feature type="compositionally biased region" description="Polar residues" evidence="1">
    <location>
        <begin position="14"/>
        <end position="28"/>
    </location>
</feature>